<comment type="caution">
    <text evidence="2">The sequence shown here is derived from an EMBL/GenBank/DDBJ whole genome shotgun (WGS) entry which is preliminary data.</text>
</comment>
<evidence type="ECO:0000313" key="2">
    <source>
        <dbReference type="EMBL" id="CAI9918007.1"/>
    </source>
</evidence>
<dbReference type="EMBL" id="CAXDID020000504">
    <property type="protein sequence ID" value="CAL6097879.1"/>
    <property type="molecule type" value="Genomic_DNA"/>
</dbReference>
<evidence type="ECO:0000313" key="4">
    <source>
        <dbReference type="Proteomes" id="UP001642409"/>
    </source>
</evidence>
<reference evidence="3 4" key="2">
    <citation type="submission" date="2024-07" db="EMBL/GenBank/DDBJ databases">
        <authorList>
            <person name="Akdeniz Z."/>
        </authorList>
    </citation>
    <scope>NUCLEOTIDE SEQUENCE [LARGE SCALE GENOMIC DNA]</scope>
</reference>
<dbReference type="EMBL" id="CATOUU010000147">
    <property type="protein sequence ID" value="CAI9918007.1"/>
    <property type="molecule type" value="Genomic_DNA"/>
</dbReference>
<gene>
    <name evidence="2" type="ORF">HINF_LOCUS5652</name>
    <name evidence="3" type="ORF">HINF_LOCUS69340</name>
</gene>
<dbReference type="AlphaFoldDB" id="A0AA86NDW6"/>
<proteinExistence type="predicted"/>
<dbReference type="Proteomes" id="UP001642409">
    <property type="component" value="Unassembled WGS sequence"/>
</dbReference>
<reference evidence="2" key="1">
    <citation type="submission" date="2023-06" db="EMBL/GenBank/DDBJ databases">
        <authorList>
            <person name="Kurt Z."/>
        </authorList>
    </citation>
    <scope>NUCLEOTIDE SEQUENCE</scope>
</reference>
<organism evidence="2">
    <name type="scientific">Hexamita inflata</name>
    <dbReference type="NCBI Taxonomy" id="28002"/>
    <lineage>
        <taxon>Eukaryota</taxon>
        <taxon>Metamonada</taxon>
        <taxon>Diplomonadida</taxon>
        <taxon>Hexamitidae</taxon>
        <taxon>Hexamitinae</taxon>
        <taxon>Hexamita</taxon>
    </lineage>
</organism>
<name>A0AA86NDW6_9EUKA</name>
<feature type="compositionally biased region" description="Low complexity" evidence="1">
    <location>
        <begin position="1"/>
        <end position="10"/>
    </location>
</feature>
<evidence type="ECO:0000256" key="1">
    <source>
        <dbReference type="SAM" id="MobiDB-lite"/>
    </source>
</evidence>
<feature type="region of interest" description="Disordered" evidence="1">
    <location>
        <begin position="1"/>
        <end position="32"/>
    </location>
</feature>
<feature type="compositionally biased region" description="Acidic residues" evidence="1">
    <location>
        <begin position="11"/>
        <end position="23"/>
    </location>
</feature>
<evidence type="ECO:0000313" key="3">
    <source>
        <dbReference type="EMBL" id="CAL6097879.1"/>
    </source>
</evidence>
<keyword evidence="4" id="KW-1185">Reference proteome</keyword>
<protein>
    <recommendedName>
        <fullName evidence="5">Nucleoplasmin-like domain-containing protein</fullName>
    </recommendedName>
</protein>
<accession>A0AA86NDW6</accession>
<evidence type="ECO:0008006" key="5">
    <source>
        <dbReference type="Google" id="ProtNLM"/>
    </source>
</evidence>
<sequence>MSDYSEYNYYSEEEQEEQEENFSESEQNTKIIEKEEKQSSRIQFLNQTSVTLHVGSTADVQINPGPAKSFQIVINVKDGDLSNQLVLNICDGQCNVSSQQAIVSQTITPPIIEAQKPKISLDQVYAGLYSKVE</sequence>